<evidence type="ECO:0000256" key="10">
    <source>
        <dbReference type="SAM" id="Phobius"/>
    </source>
</evidence>
<dbReference type="PANTHER" id="PTHR48061">
    <property type="entry name" value="LEUCINE-RICH REPEAT RECEPTOR PROTEIN KINASE EMS1-LIKE-RELATED"/>
    <property type="match status" value="1"/>
</dbReference>
<keyword evidence="12" id="KW-0675">Receptor</keyword>
<evidence type="ECO:0000256" key="4">
    <source>
        <dbReference type="ARBA" id="ARBA00022692"/>
    </source>
</evidence>
<dbReference type="Pfam" id="PF08263">
    <property type="entry name" value="LRRNT_2"/>
    <property type="match status" value="1"/>
</dbReference>
<dbReference type="AlphaFoldDB" id="A0AAW2R5Q0"/>
<dbReference type="InterPro" id="IPR046956">
    <property type="entry name" value="RLP23-like"/>
</dbReference>
<keyword evidence="3" id="KW-0433">Leucine-rich repeat</keyword>
<evidence type="ECO:0000256" key="9">
    <source>
        <dbReference type="ARBA" id="ARBA00023180"/>
    </source>
</evidence>
<dbReference type="InterPro" id="IPR001611">
    <property type="entry name" value="Leu-rich_rpt"/>
</dbReference>
<proteinExistence type="inferred from homology"/>
<name>A0AAW2R5Q0_SESRA</name>
<dbReference type="InterPro" id="IPR032675">
    <property type="entry name" value="LRR_dom_sf"/>
</dbReference>
<organism evidence="12">
    <name type="scientific">Sesamum radiatum</name>
    <name type="common">Black benniseed</name>
    <dbReference type="NCBI Taxonomy" id="300843"/>
    <lineage>
        <taxon>Eukaryota</taxon>
        <taxon>Viridiplantae</taxon>
        <taxon>Streptophyta</taxon>
        <taxon>Embryophyta</taxon>
        <taxon>Tracheophyta</taxon>
        <taxon>Spermatophyta</taxon>
        <taxon>Magnoliopsida</taxon>
        <taxon>eudicotyledons</taxon>
        <taxon>Gunneridae</taxon>
        <taxon>Pentapetalae</taxon>
        <taxon>asterids</taxon>
        <taxon>lamiids</taxon>
        <taxon>Lamiales</taxon>
        <taxon>Pedaliaceae</taxon>
        <taxon>Sesamum</taxon>
    </lineage>
</organism>
<dbReference type="InterPro" id="IPR013210">
    <property type="entry name" value="LRR_N_plant-typ"/>
</dbReference>
<comment type="caution">
    <text evidence="12">The sequence shown here is derived from an EMBL/GenBank/DDBJ whole genome shotgun (WGS) entry which is preliminary data.</text>
</comment>
<keyword evidence="5" id="KW-0732">Signal</keyword>
<dbReference type="SUPFAM" id="SSF52058">
    <property type="entry name" value="L domain-like"/>
    <property type="match status" value="2"/>
</dbReference>
<feature type="domain" description="Leucine-rich repeat-containing N-terminal plant-type" evidence="11">
    <location>
        <begin position="338"/>
        <end position="377"/>
    </location>
</feature>
<evidence type="ECO:0000256" key="1">
    <source>
        <dbReference type="ARBA" id="ARBA00004479"/>
    </source>
</evidence>
<dbReference type="PANTHER" id="PTHR48061:SF16">
    <property type="entry name" value="CF-2.2"/>
    <property type="match status" value="1"/>
</dbReference>
<evidence type="ECO:0000256" key="6">
    <source>
        <dbReference type="ARBA" id="ARBA00022737"/>
    </source>
</evidence>
<dbReference type="Gene3D" id="3.80.10.10">
    <property type="entry name" value="Ribonuclease Inhibitor"/>
    <property type="match status" value="3"/>
</dbReference>
<comment type="similarity">
    <text evidence="2">Belongs to the RLP family.</text>
</comment>
<evidence type="ECO:0000256" key="7">
    <source>
        <dbReference type="ARBA" id="ARBA00022989"/>
    </source>
</evidence>
<feature type="transmembrane region" description="Helical" evidence="10">
    <location>
        <begin position="5"/>
        <end position="27"/>
    </location>
</feature>
<feature type="transmembrane region" description="Helical" evidence="10">
    <location>
        <begin position="286"/>
        <end position="307"/>
    </location>
</feature>
<evidence type="ECO:0000256" key="2">
    <source>
        <dbReference type="ARBA" id="ARBA00009592"/>
    </source>
</evidence>
<dbReference type="FunFam" id="3.80.10.10:FF:000111">
    <property type="entry name" value="LRR receptor-like serine/threonine-protein kinase ERECTA"/>
    <property type="match status" value="1"/>
</dbReference>
<dbReference type="Pfam" id="PF13855">
    <property type="entry name" value="LRR_8"/>
    <property type="match status" value="2"/>
</dbReference>
<keyword evidence="7 10" id="KW-1133">Transmembrane helix</keyword>
<reference evidence="12" key="2">
    <citation type="journal article" date="2024" name="Plant">
        <title>Genomic evolution and insights into agronomic trait innovations of Sesamum species.</title>
        <authorList>
            <person name="Miao H."/>
            <person name="Wang L."/>
            <person name="Qu L."/>
            <person name="Liu H."/>
            <person name="Sun Y."/>
            <person name="Le M."/>
            <person name="Wang Q."/>
            <person name="Wei S."/>
            <person name="Zheng Y."/>
            <person name="Lin W."/>
            <person name="Duan Y."/>
            <person name="Cao H."/>
            <person name="Xiong S."/>
            <person name="Wang X."/>
            <person name="Wei L."/>
            <person name="Li C."/>
            <person name="Ma Q."/>
            <person name="Ju M."/>
            <person name="Zhao R."/>
            <person name="Li G."/>
            <person name="Mu C."/>
            <person name="Tian Q."/>
            <person name="Mei H."/>
            <person name="Zhang T."/>
            <person name="Gao T."/>
            <person name="Zhang H."/>
        </authorList>
    </citation>
    <scope>NUCLEOTIDE SEQUENCE</scope>
    <source>
        <strain evidence="12">G02</strain>
    </source>
</reference>
<keyword evidence="4 10" id="KW-0812">Transmembrane</keyword>
<accession>A0AAW2R5Q0</accession>
<keyword evidence="9" id="KW-0325">Glycoprotein</keyword>
<dbReference type="GO" id="GO:0016020">
    <property type="term" value="C:membrane"/>
    <property type="evidence" value="ECO:0007669"/>
    <property type="project" value="UniProtKB-SubCell"/>
</dbReference>
<sequence>MGSLFIFYIGIRCVLIIFYSLFLRLLFLNLGNNDLNDNFPGWLKNLTGLRVLVVSTNKFHGNISCLWDSITCLNLQIIDIASNEFNSVLPENLFRELKALTVAEDGLDHLNFLYPSASRIYYQDSKTLTLKGPDVELGKLLNIFTSVDFSNNHFQGIIPETVGELKSLYVLNFSHNMLPGHIPRSIGNMEELESLDLSFNNLGGEIPQQLASLTFLSFLNLSYNTLVGRIPQGSQMQTFPTSLFLGNEGLCGFPLNRTCIDRSGSPASLQPTSEEEEDQITLEHGIYISAASGFFVGLGVIFWPLVLSKRWRRCYNKFVNKAVLLVLRRHLHQLEDCQKELLHELRNNLTYDSSFSTKLARWNESIDCCQWPGVKCDTRGRVSSLDLSGESITDGINDDGSSLFRLVFLENLSLAQNSFGAIDLPFGFGKLTELSYLNLSNSGFSGQIPLDFSNLTRLVVLDFTNTIYSLLKLENPNLERLIQNFRRLRELYLDGVNISAKGYEWCNAISSSLPNLRVLSLSNAYLTGPIDSSLAKLRALSVIRLDGNAFSSPFPEFFADFLSLRVLTISSCNLSGVAPAKLFQIKSLETVDLSGNRLSSESVP</sequence>
<comment type="subcellular location">
    <subcellularLocation>
        <location evidence="1">Membrane</location>
        <topology evidence="1">Single-pass type I membrane protein</topology>
    </subcellularLocation>
</comment>
<keyword evidence="8 10" id="KW-0472">Membrane</keyword>
<keyword evidence="6" id="KW-0677">Repeat</keyword>
<dbReference type="Pfam" id="PF00560">
    <property type="entry name" value="LRR_1"/>
    <property type="match status" value="2"/>
</dbReference>
<dbReference type="EMBL" id="JACGWJ010000014">
    <property type="protein sequence ID" value="KAL0375370.1"/>
    <property type="molecule type" value="Genomic_DNA"/>
</dbReference>
<evidence type="ECO:0000259" key="11">
    <source>
        <dbReference type="Pfam" id="PF08263"/>
    </source>
</evidence>
<evidence type="ECO:0000256" key="8">
    <source>
        <dbReference type="ARBA" id="ARBA00023136"/>
    </source>
</evidence>
<evidence type="ECO:0000256" key="5">
    <source>
        <dbReference type="ARBA" id="ARBA00022729"/>
    </source>
</evidence>
<protein>
    <submittedName>
        <fullName evidence="12">Receptor-like protein 54</fullName>
    </submittedName>
</protein>
<evidence type="ECO:0000313" key="12">
    <source>
        <dbReference type="EMBL" id="KAL0375370.1"/>
    </source>
</evidence>
<reference evidence="12" key="1">
    <citation type="submission" date="2020-06" db="EMBL/GenBank/DDBJ databases">
        <authorList>
            <person name="Li T."/>
            <person name="Hu X."/>
            <person name="Zhang T."/>
            <person name="Song X."/>
            <person name="Zhang H."/>
            <person name="Dai N."/>
            <person name="Sheng W."/>
            <person name="Hou X."/>
            <person name="Wei L."/>
        </authorList>
    </citation>
    <scope>NUCLEOTIDE SEQUENCE</scope>
    <source>
        <strain evidence="12">G02</strain>
        <tissue evidence="12">Leaf</tissue>
    </source>
</reference>
<evidence type="ECO:0000256" key="3">
    <source>
        <dbReference type="ARBA" id="ARBA00022614"/>
    </source>
</evidence>
<gene>
    <name evidence="12" type="ORF">Sradi_3452700</name>
</gene>